<feature type="domain" description="SusD-like N-terminal" evidence="7">
    <location>
        <begin position="87"/>
        <end position="219"/>
    </location>
</feature>
<dbReference type="InterPro" id="IPR033985">
    <property type="entry name" value="SusD-like_N"/>
</dbReference>
<dbReference type="AlphaFoldDB" id="A0A1M7DMC0"/>
<evidence type="ECO:0000256" key="3">
    <source>
        <dbReference type="ARBA" id="ARBA00022729"/>
    </source>
</evidence>
<comment type="similarity">
    <text evidence="2">Belongs to the SusD family.</text>
</comment>
<dbReference type="Pfam" id="PF07980">
    <property type="entry name" value="SusD_RagB"/>
    <property type="match status" value="1"/>
</dbReference>
<evidence type="ECO:0000256" key="1">
    <source>
        <dbReference type="ARBA" id="ARBA00004442"/>
    </source>
</evidence>
<feature type="domain" description="RagB/SusD" evidence="6">
    <location>
        <begin position="318"/>
        <end position="456"/>
    </location>
</feature>
<dbReference type="OrthoDB" id="621570at2"/>
<organism evidence="8 9">
    <name type="scientific">Chryseobacterium polytrichastri</name>
    <dbReference type="NCBI Taxonomy" id="1302687"/>
    <lineage>
        <taxon>Bacteria</taxon>
        <taxon>Pseudomonadati</taxon>
        <taxon>Bacteroidota</taxon>
        <taxon>Flavobacteriia</taxon>
        <taxon>Flavobacteriales</taxon>
        <taxon>Weeksellaceae</taxon>
        <taxon>Chryseobacterium group</taxon>
        <taxon>Chryseobacterium</taxon>
    </lineage>
</organism>
<sequence length="456" mass="50954">MKTLYFLALFTFFCGCKKFVAIDAPINKIGASTVFQDDATATSAILGMYARLVVSSPAFSNGATTIYLGTASDELNYTGTTEDMSGFYTNSLNSGNSIIYRDFWRYPYETIYQANACMEGLLKSTAVTPSLKTQLLGEAYFIRAFCYYYLVNLFGDVPLVKTTDFELNAKVSRTGRTEVIGSIIDDLQQARKMLSVAYPTAGRLRVNSYTATAFLNRMYVEQQNWPLVEQTAGEILNSKMYALETDLSKTFLIASNEAFWELAFPDASTFNTIEASRFIPGASASVVPSFTLTSGLYNSFEAGDLRKASWIGSKMVGGTTYYYPYKYKVRGAAVKSEHCIVFRLPEIYLNRAEARIHLNNVPGALSDLNRVRYRANPSWPPLSSSDATVVETAVQKERRIEYFAEWGHRWFDLKRTGHLDDVLSPLKSTWKPSAGLFPIPSAEILVNQNLTQNPGY</sequence>
<accession>A0A1M7DMC0</accession>
<evidence type="ECO:0000259" key="7">
    <source>
        <dbReference type="Pfam" id="PF14322"/>
    </source>
</evidence>
<keyword evidence="4" id="KW-0472">Membrane</keyword>
<evidence type="ECO:0000256" key="2">
    <source>
        <dbReference type="ARBA" id="ARBA00006275"/>
    </source>
</evidence>
<evidence type="ECO:0000256" key="5">
    <source>
        <dbReference type="ARBA" id="ARBA00023237"/>
    </source>
</evidence>
<evidence type="ECO:0000313" key="9">
    <source>
        <dbReference type="Proteomes" id="UP000184364"/>
    </source>
</evidence>
<evidence type="ECO:0000256" key="4">
    <source>
        <dbReference type="ARBA" id="ARBA00023136"/>
    </source>
</evidence>
<comment type="subcellular location">
    <subcellularLocation>
        <location evidence="1">Cell outer membrane</location>
    </subcellularLocation>
</comment>
<dbReference type="PROSITE" id="PS51257">
    <property type="entry name" value="PROKAR_LIPOPROTEIN"/>
    <property type="match status" value="1"/>
</dbReference>
<dbReference type="Gene3D" id="1.25.40.390">
    <property type="match status" value="1"/>
</dbReference>
<proteinExistence type="inferred from homology"/>
<dbReference type="CDD" id="cd08977">
    <property type="entry name" value="SusD"/>
    <property type="match status" value="1"/>
</dbReference>
<name>A0A1M7DMC0_9FLAO</name>
<evidence type="ECO:0000313" key="8">
    <source>
        <dbReference type="EMBL" id="SHL80656.1"/>
    </source>
</evidence>
<keyword evidence="3" id="KW-0732">Signal</keyword>
<keyword evidence="9" id="KW-1185">Reference proteome</keyword>
<protein>
    <submittedName>
        <fullName evidence="8">RagB/SusD domain-containing protein</fullName>
    </submittedName>
</protein>
<dbReference type="STRING" id="1302687.SAMN05444267_102543"/>
<reference evidence="9" key="1">
    <citation type="submission" date="2016-11" db="EMBL/GenBank/DDBJ databases">
        <authorList>
            <person name="Varghese N."/>
            <person name="Submissions S."/>
        </authorList>
    </citation>
    <scope>NUCLEOTIDE SEQUENCE [LARGE SCALE GENOMIC DNA]</scope>
    <source>
        <strain evidence="9">DSM 26899</strain>
    </source>
</reference>
<evidence type="ECO:0000259" key="6">
    <source>
        <dbReference type="Pfam" id="PF07980"/>
    </source>
</evidence>
<dbReference type="EMBL" id="FRAV01000025">
    <property type="protein sequence ID" value="SHL80656.1"/>
    <property type="molecule type" value="Genomic_DNA"/>
</dbReference>
<dbReference type="Pfam" id="PF14322">
    <property type="entry name" value="SusD-like_3"/>
    <property type="match status" value="1"/>
</dbReference>
<dbReference type="Proteomes" id="UP000184364">
    <property type="component" value="Unassembled WGS sequence"/>
</dbReference>
<dbReference type="RefSeq" id="WP_073294427.1">
    <property type="nucleotide sequence ID" value="NZ_FRAV01000025.1"/>
</dbReference>
<dbReference type="InterPro" id="IPR011990">
    <property type="entry name" value="TPR-like_helical_dom_sf"/>
</dbReference>
<gene>
    <name evidence="8" type="ORF">SAMN05444267_102543</name>
</gene>
<dbReference type="SUPFAM" id="SSF48452">
    <property type="entry name" value="TPR-like"/>
    <property type="match status" value="1"/>
</dbReference>
<dbReference type="GO" id="GO:0009279">
    <property type="term" value="C:cell outer membrane"/>
    <property type="evidence" value="ECO:0007669"/>
    <property type="project" value="UniProtKB-SubCell"/>
</dbReference>
<keyword evidence="5" id="KW-0998">Cell outer membrane</keyword>
<dbReference type="InterPro" id="IPR012944">
    <property type="entry name" value="SusD_RagB_dom"/>
</dbReference>